<proteinExistence type="predicted"/>
<name>A0A0L8G4V7_OCTBM</name>
<dbReference type="PANTHER" id="PTHR38681:SF1">
    <property type="entry name" value="RETROVIRUS-RELATED POL POLYPROTEIN FROM TRANSPOSON 412-LIKE PROTEIN"/>
    <property type="match status" value="1"/>
</dbReference>
<gene>
    <name evidence="1" type="ORF">OCBIM_22000348mg</name>
</gene>
<organism evidence="1">
    <name type="scientific">Octopus bimaculoides</name>
    <name type="common">California two-spotted octopus</name>
    <dbReference type="NCBI Taxonomy" id="37653"/>
    <lineage>
        <taxon>Eukaryota</taxon>
        <taxon>Metazoa</taxon>
        <taxon>Spiralia</taxon>
        <taxon>Lophotrochozoa</taxon>
        <taxon>Mollusca</taxon>
        <taxon>Cephalopoda</taxon>
        <taxon>Coleoidea</taxon>
        <taxon>Octopodiformes</taxon>
        <taxon>Octopoda</taxon>
        <taxon>Incirrata</taxon>
        <taxon>Octopodidae</taxon>
        <taxon>Octopus</taxon>
    </lineage>
</organism>
<dbReference type="AlphaFoldDB" id="A0A0L8G4V7"/>
<accession>A0A0L8G4V7</accession>
<dbReference type="EMBL" id="KQ423930">
    <property type="protein sequence ID" value="KOF71893.1"/>
    <property type="molecule type" value="Genomic_DNA"/>
</dbReference>
<protein>
    <submittedName>
        <fullName evidence="1">Uncharacterized protein</fullName>
    </submittedName>
</protein>
<sequence length="125" mass="14398">MAKLNRRNWIDQFPWVMLGIRTTPKETLNTSFMEIMYSAPLTVPGEFLPNMKSDPNVKRYLAQLRDSVGQLRPVLMSTHSTPRSSVPNDLHTANFVFIQCDTRRKPLQSPYNGPYQVIRPGDKSF</sequence>
<reference evidence="1" key="1">
    <citation type="submission" date="2015-07" db="EMBL/GenBank/DDBJ databases">
        <title>MeaNS - Measles Nucleotide Surveillance Program.</title>
        <authorList>
            <person name="Tran T."/>
            <person name="Druce J."/>
        </authorList>
    </citation>
    <scope>NUCLEOTIDE SEQUENCE</scope>
    <source>
        <strain evidence="1">UCB-OBI-ISO-001</strain>
        <tissue evidence="1">Gonad</tissue>
    </source>
</reference>
<dbReference type="PANTHER" id="PTHR38681">
    <property type="entry name" value="RETROVIRUS-RELATED POL POLYPROTEIN FROM TRANSPOSON 412-LIKE PROTEIN-RELATED"/>
    <property type="match status" value="1"/>
</dbReference>
<dbReference type="OrthoDB" id="6117674at2759"/>
<evidence type="ECO:0000313" key="1">
    <source>
        <dbReference type="EMBL" id="KOF71893.1"/>
    </source>
</evidence>